<dbReference type="InterPro" id="IPR013230">
    <property type="entry name" value="Peptidase_M15A_C"/>
</dbReference>
<protein>
    <submittedName>
        <fullName evidence="3">Peptidase M15</fullName>
    </submittedName>
</protein>
<dbReference type="Gene3D" id="3.30.1380.10">
    <property type="match status" value="1"/>
</dbReference>
<evidence type="ECO:0000259" key="2">
    <source>
        <dbReference type="Pfam" id="PF08291"/>
    </source>
</evidence>
<dbReference type="InterPro" id="IPR009045">
    <property type="entry name" value="Zn_M74/Hedgehog-like"/>
</dbReference>
<dbReference type="RefSeq" id="WP_090633406.1">
    <property type="nucleotide sequence ID" value="NZ_FOCP01000018.1"/>
</dbReference>
<dbReference type="EMBL" id="FOCP01000018">
    <property type="protein sequence ID" value="SEN44217.1"/>
    <property type="molecule type" value="Genomic_DNA"/>
</dbReference>
<dbReference type="OrthoDB" id="5242612at2"/>
<gene>
    <name evidence="3" type="ORF">SAMN05216325_11863</name>
</gene>
<feature type="region of interest" description="Disordered" evidence="1">
    <location>
        <begin position="61"/>
        <end position="83"/>
    </location>
</feature>
<sequence>MKPINTNTRLTQHFTLGELIKSQTATRLGLDNTPDAGAVENLRCLCANILEPVRARFNQPFSPSSGYRSPGLNATIGGSSKSQHMTGQAADIEVPGISNLCLARWIRDYLQFDQLILEHFDPRDPHSGWVHASYSRDHNRNECLTYSRKHGYLNGLIETPYQIKQNETRKR</sequence>
<accession>A0A1H8GL46</accession>
<evidence type="ECO:0000313" key="4">
    <source>
        <dbReference type="Proteomes" id="UP000199459"/>
    </source>
</evidence>
<dbReference type="AlphaFoldDB" id="A0A1H8GL46"/>
<name>A0A1H8GL46_9PROT</name>
<dbReference type="Proteomes" id="UP000199459">
    <property type="component" value="Unassembled WGS sequence"/>
</dbReference>
<evidence type="ECO:0000313" key="3">
    <source>
        <dbReference type="EMBL" id="SEN44217.1"/>
    </source>
</evidence>
<reference evidence="3 4" key="1">
    <citation type="submission" date="2016-10" db="EMBL/GenBank/DDBJ databases">
        <authorList>
            <person name="de Groot N.N."/>
        </authorList>
    </citation>
    <scope>NUCLEOTIDE SEQUENCE [LARGE SCALE GENOMIC DNA]</scope>
    <source>
        <strain evidence="3 4">Nm22</strain>
    </source>
</reference>
<feature type="domain" description="Peptidase M15A C-terminal" evidence="2">
    <location>
        <begin position="12"/>
        <end position="119"/>
    </location>
</feature>
<evidence type="ECO:0000256" key="1">
    <source>
        <dbReference type="SAM" id="MobiDB-lite"/>
    </source>
</evidence>
<dbReference type="Pfam" id="PF08291">
    <property type="entry name" value="Peptidase_M15_3"/>
    <property type="match status" value="1"/>
</dbReference>
<dbReference type="SUPFAM" id="SSF55166">
    <property type="entry name" value="Hedgehog/DD-peptidase"/>
    <property type="match status" value="1"/>
</dbReference>
<organism evidence="3 4">
    <name type="scientific">Nitrosomonas marina</name>
    <dbReference type="NCBI Taxonomy" id="917"/>
    <lineage>
        <taxon>Bacteria</taxon>
        <taxon>Pseudomonadati</taxon>
        <taxon>Pseudomonadota</taxon>
        <taxon>Betaproteobacteria</taxon>
        <taxon>Nitrosomonadales</taxon>
        <taxon>Nitrosomonadaceae</taxon>
        <taxon>Nitrosomonas</taxon>
    </lineage>
</organism>
<proteinExistence type="predicted"/>